<dbReference type="EMBL" id="CP107052">
    <property type="protein sequence ID" value="UYH50844.1"/>
    <property type="molecule type" value="Genomic_DNA"/>
</dbReference>
<feature type="signal peptide" evidence="1">
    <location>
        <begin position="1"/>
        <end position="21"/>
    </location>
</feature>
<name>A0ABY6GHR3_9PROT</name>
<organism evidence="2 3">
    <name type="scientific">Candidatus Kirkpatrickella diaphorinae</name>
    <dbReference type="NCBI Taxonomy" id="2984322"/>
    <lineage>
        <taxon>Bacteria</taxon>
        <taxon>Pseudomonadati</taxon>
        <taxon>Pseudomonadota</taxon>
        <taxon>Alphaproteobacteria</taxon>
        <taxon>Acetobacterales</taxon>
        <taxon>Acetobacteraceae</taxon>
        <taxon>Candidatus Kirkpatrickella</taxon>
    </lineage>
</organism>
<evidence type="ECO:0000313" key="3">
    <source>
        <dbReference type="Proteomes" id="UP001163831"/>
    </source>
</evidence>
<keyword evidence="1" id="KW-0732">Signal</keyword>
<protein>
    <submittedName>
        <fullName evidence="2">Uncharacterized protein</fullName>
    </submittedName>
</protein>
<sequence length="82" mass="9150">MLRKATSAMLLMASCATNAHAITPSGGWKLQEKTIGAKDYSMRIDVDPGEKYNLPGMAPSSVYWAQYVTFNEREEQYKSRTG</sequence>
<evidence type="ECO:0000313" key="2">
    <source>
        <dbReference type="EMBL" id="UYH50844.1"/>
    </source>
</evidence>
<reference evidence="2" key="1">
    <citation type="submission" date="2022-10" db="EMBL/GenBank/DDBJ databases">
        <title>Candidatus Kirkpatrella diaphorinas gen. nov., sp. nov., an uncultured endosymbiont identified in a population of Diaphorina citri from Hawaii.</title>
        <authorList>
            <person name="Henry E.M."/>
            <person name="Carlson C.R."/>
            <person name="Kuo Y.-W."/>
        </authorList>
    </citation>
    <scope>NUCLEOTIDE SEQUENCE</scope>
    <source>
        <strain evidence="2">CADCRV1</strain>
    </source>
</reference>
<gene>
    <name evidence="2" type="ORF">N5W20_06955</name>
</gene>
<evidence type="ECO:0000256" key="1">
    <source>
        <dbReference type="SAM" id="SignalP"/>
    </source>
</evidence>
<dbReference type="PROSITE" id="PS51257">
    <property type="entry name" value="PROKAR_LIPOPROTEIN"/>
    <property type="match status" value="1"/>
</dbReference>
<accession>A0ABY6GHR3</accession>
<proteinExistence type="predicted"/>
<dbReference type="RefSeq" id="WP_319806435.1">
    <property type="nucleotide sequence ID" value="NZ_CP107052.1"/>
</dbReference>
<feature type="chain" id="PRO_5046761798" evidence="1">
    <location>
        <begin position="22"/>
        <end position="82"/>
    </location>
</feature>
<keyword evidence="3" id="KW-1185">Reference proteome</keyword>
<dbReference type="Proteomes" id="UP001163831">
    <property type="component" value="Chromosome"/>
</dbReference>